<dbReference type="SUPFAM" id="SSF47565">
    <property type="entry name" value="Insect pheromone/odorant-binding proteins"/>
    <property type="match status" value="1"/>
</dbReference>
<evidence type="ECO:0000313" key="2">
    <source>
        <dbReference type="EMBL" id="KAK4885846.1"/>
    </source>
</evidence>
<keyword evidence="3" id="KW-1185">Reference proteome</keyword>
<evidence type="ECO:0000256" key="1">
    <source>
        <dbReference type="SAM" id="SignalP"/>
    </source>
</evidence>
<dbReference type="Gene3D" id="1.10.238.20">
    <property type="entry name" value="Pheromone/general odorant binding protein domain"/>
    <property type="match status" value="1"/>
</dbReference>
<name>A0AAN7PPG3_9COLE</name>
<accession>A0AAN7PPG3</accession>
<dbReference type="InterPro" id="IPR036728">
    <property type="entry name" value="PBP_GOBP_sf"/>
</dbReference>
<keyword evidence="1" id="KW-0732">Signal</keyword>
<evidence type="ECO:0000313" key="3">
    <source>
        <dbReference type="Proteomes" id="UP001353858"/>
    </source>
</evidence>
<dbReference type="InterPro" id="IPR006170">
    <property type="entry name" value="PBP/GOBP"/>
</dbReference>
<dbReference type="EMBL" id="JARPUR010000001">
    <property type="protein sequence ID" value="KAK4885846.1"/>
    <property type="molecule type" value="Genomic_DNA"/>
</dbReference>
<protein>
    <submittedName>
        <fullName evidence="2">Uncharacterized protein</fullName>
    </submittedName>
</protein>
<reference evidence="3" key="1">
    <citation type="submission" date="2023-01" db="EMBL/GenBank/DDBJ databases">
        <title>Key to firefly adult light organ development and bioluminescence: homeobox transcription factors regulate luciferase expression and transportation to peroxisome.</title>
        <authorList>
            <person name="Fu X."/>
        </authorList>
    </citation>
    <scope>NUCLEOTIDE SEQUENCE [LARGE SCALE GENOMIC DNA]</scope>
</reference>
<sequence length="120" mass="13750">MKILLVFFVCFGAFPVEVIQTVQDECIKESYVNHTLVERLLQLHDFIDDENLKCFQLCVFVKVNAMTRKGDVSSDLIMSELPVGDTLPIEYIVNKCQSVKGKYACETAHLLWKCIVRFSV</sequence>
<gene>
    <name evidence="2" type="ORF">RN001_002117</name>
</gene>
<feature type="signal peptide" evidence="1">
    <location>
        <begin position="1"/>
        <end position="18"/>
    </location>
</feature>
<organism evidence="2 3">
    <name type="scientific">Aquatica leii</name>
    <dbReference type="NCBI Taxonomy" id="1421715"/>
    <lineage>
        <taxon>Eukaryota</taxon>
        <taxon>Metazoa</taxon>
        <taxon>Ecdysozoa</taxon>
        <taxon>Arthropoda</taxon>
        <taxon>Hexapoda</taxon>
        <taxon>Insecta</taxon>
        <taxon>Pterygota</taxon>
        <taxon>Neoptera</taxon>
        <taxon>Endopterygota</taxon>
        <taxon>Coleoptera</taxon>
        <taxon>Polyphaga</taxon>
        <taxon>Elateriformia</taxon>
        <taxon>Elateroidea</taxon>
        <taxon>Lampyridae</taxon>
        <taxon>Luciolinae</taxon>
        <taxon>Aquatica</taxon>
    </lineage>
</organism>
<dbReference type="Pfam" id="PF01395">
    <property type="entry name" value="PBP_GOBP"/>
    <property type="match status" value="1"/>
</dbReference>
<proteinExistence type="predicted"/>
<dbReference type="AlphaFoldDB" id="A0AAN7PPG3"/>
<dbReference type="GO" id="GO:0005549">
    <property type="term" value="F:odorant binding"/>
    <property type="evidence" value="ECO:0007669"/>
    <property type="project" value="InterPro"/>
</dbReference>
<dbReference type="SMART" id="SM00708">
    <property type="entry name" value="PhBP"/>
    <property type="match status" value="1"/>
</dbReference>
<feature type="chain" id="PRO_5042855216" evidence="1">
    <location>
        <begin position="19"/>
        <end position="120"/>
    </location>
</feature>
<dbReference type="CDD" id="cd23992">
    <property type="entry name" value="PBP_GOBP"/>
    <property type="match status" value="1"/>
</dbReference>
<dbReference type="Proteomes" id="UP001353858">
    <property type="component" value="Unassembled WGS sequence"/>
</dbReference>
<comment type="caution">
    <text evidence="2">The sequence shown here is derived from an EMBL/GenBank/DDBJ whole genome shotgun (WGS) entry which is preliminary data.</text>
</comment>